<feature type="transmembrane region" description="Helical" evidence="5">
    <location>
        <begin position="291"/>
        <end position="311"/>
    </location>
</feature>
<feature type="transmembrane region" description="Helical" evidence="5">
    <location>
        <begin position="323"/>
        <end position="341"/>
    </location>
</feature>
<dbReference type="Gene3D" id="1.20.1250.20">
    <property type="entry name" value="MFS general substrate transporter like domains"/>
    <property type="match status" value="2"/>
</dbReference>
<name>A0A4Q1KET1_9SPHN</name>
<dbReference type="InterPro" id="IPR011701">
    <property type="entry name" value="MFS"/>
</dbReference>
<dbReference type="OrthoDB" id="7584869at2"/>
<keyword evidence="3 5" id="KW-0472">Membrane</keyword>
<sequence length="436" mass="45842">MAWRTREGTQMSVSVPEATLAPDKPSSTAALPSLRELRLVPLLTTLVFVAVVLFVFWTALQSVFLALQIQQIDPKGAAGGLALVVGIGAIGALLSAPIAGALSDRTRTRIGGRAPWMLVGAVATVVLAILLAQATSITELAVYWLLIQASTNFVFTPILVHIPERVPVARRGIFSASVGLSHLLGVLFGQVAGAVFADELLLGYLAVSALLLVAVLTFALVNKRSNLGVEKPPMNAGILLRTFWVNPVRYPAFGWTFLGRFLILTGFFPLTVYLLYILQDYAGLGAAAVKTMPLMGLAGMLGSAVGTPLAGWLSDRLDVTRPLIYACSAVMVAAIAVPLAFPNFAGLIVYSFLIGAGFGGFGSVDYVLITKVLPSQDDAGKDLGIINTTTTLSQTLGVGLAGGMVSFVGSYSILFVMGIVFIILGAACVAFIRDVR</sequence>
<dbReference type="SUPFAM" id="SSF103473">
    <property type="entry name" value="MFS general substrate transporter"/>
    <property type="match status" value="1"/>
</dbReference>
<keyword evidence="1 5" id="KW-0812">Transmembrane</keyword>
<feature type="region of interest" description="Disordered" evidence="4">
    <location>
        <begin position="1"/>
        <end position="26"/>
    </location>
</feature>
<feature type="transmembrane region" description="Helical" evidence="5">
    <location>
        <begin position="257"/>
        <end position="279"/>
    </location>
</feature>
<feature type="transmembrane region" description="Helical" evidence="5">
    <location>
        <begin position="385"/>
        <end position="405"/>
    </location>
</feature>
<comment type="caution">
    <text evidence="7">The sequence shown here is derived from an EMBL/GenBank/DDBJ whole genome shotgun (WGS) entry which is preliminary data.</text>
</comment>
<dbReference type="InterPro" id="IPR020846">
    <property type="entry name" value="MFS_dom"/>
</dbReference>
<dbReference type="InterPro" id="IPR036259">
    <property type="entry name" value="MFS_trans_sf"/>
</dbReference>
<feature type="transmembrane region" description="Helical" evidence="5">
    <location>
        <begin position="39"/>
        <end position="60"/>
    </location>
</feature>
<feature type="transmembrane region" description="Helical" evidence="5">
    <location>
        <begin position="411"/>
        <end position="432"/>
    </location>
</feature>
<feature type="transmembrane region" description="Helical" evidence="5">
    <location>
        <begin position="141"/>
        <end position="160"/>
    </location>
</feature>
<proteinExistence type="predicted"/>
<dbReference type="EMBL" id="SBKP01000011">
    <property type="protein sequence ID" value="RXR27703.1"/>
    <property type="molecule type" value="Genomic_DNA"/>
</dbReference>
<dbReference type="GO" id="GO:0022857">
    <property type="term" value="F:transmembrane transporter activity"/>
    <property type="evidence" value="ECO:0007669"/>
    <property type="project" value="InterPro"/>
</dbReference>
<evidence type="ECO:0000256" key="2">
    <source>
        <dbReference type="ARBA" id="ARBA00022989"/>
    </source>
</evidence>
<protein>
    <submittedName>
        <fullName evidence="7">MFS transporter</fullName>
    </submittedName>
</protein>
<evidence type="ECO:0000256" key="1">
    <source>
        <dbReference type="ARBA" id="ARBA00022692"/>
    </source>
</evidence>
<feature type="transmembrane region" description="Helical" evidence="5">
    <location>
        <begin position="80"/>
        <end position="102"/>
    </location>
</feature>
<organism evidence="7 8">
    <name type="scientific">Sphingobium fluviale</name>
    <dbReference type="NCBI Taxonomy" id="2506423"/>
    <lineage>
        <taxon>Bacteria</taxon>
        <taxon>Pseudomonadati</taxon>
        <taxon>Pseudomonadota</taxon>
        <taxon>Alphaproteobacteria</taxon>
        <taxon>Sphingomonadales</taxon>
        <taxon>Sphingomonadaceae</taxon>
        <taxon>Sphingobium</taxon>
    </lineage>
</organism>
<feature type="domain" description="Major facilitator superfamily (MFS) profile" evidence="6">
    <location>
        <begin position="43"/>
        <end position="436"/>
    </location>
</feature>
<evidence type="ECO:0000313" key="8">
    <source>
        <dbReference type="Proteomes" id="UP000290958"/>
    </source>
</evidence>
<dbReference type="PROSITE" id="PS50850">
    <property type="entry name" value="MFS"/>
    <property type="match status" value="1"/>
</dbReference>
<accession>A0A4Q1KET1</accession>
<keyword evidence="2 5" id="KW-1133">Transmembrane helix</keyword>
<keyword evidence="8" id="KW-1185">Reference proteome</keyword>
<dbReference type="PANTHER" id="PTHR23528:SF1">
    <property type="entry name" value="MAJOR FACILITATOR SUPERFAMILY (MFS) PROFILE DOMAIN-CONTAINING PROTEIN"/>
    <property type="match status" value="1"/>
</dbReference>
<evidence type="ECO:0000313" key="7">
    <source>
        <dbReference type="EMBL" id="RXR27703.1"/>
    </source>
</evidence>
<evidence type="ECO:0000259" key="6">
    <source>
        <dbReference type="PROSITE" id="PS50850"/>
    </source>
</evidence>
<feature type="transmembrane region" description="Helical" evidence="5">
    <location>
        <begin position="347"/>
        <end position="373"/>
    </location>
</feature>
<gene>
    <name evidence="7" type="ORF">EQG66_11475</name>
</gene>
<reference evidence="8" key="1">
    <citation type="submission" date="2019-01" db="EMBL/GenBank/DDBJ databases">
        <title>Cytophagaceae bacterium strain CAR-16.</title>
        <authorList>
            <person name="Chen W.-M."/>
        </authorList>
    </citation>
    <scope>NUCLEOTIDE SEQUENCE [LARGE SCALE GENOMIC DNA]</scope>
    <source>
        <strain evidence="8">CHR27</strain>
    </source>
</reference>
<dbReference type="Pfam" id="PF07690">
    <property type="entry name" value="MFS_1"/>
    <property type="match status" value="1"/>
</dbReference>
<evidence type="ECO:0000256" key="5">
    <source>
        <dbReference type="SAM" id="Phobius"/>
    </source>
</evidence>
<feature type="transmembrane region" description="Helical" evidence="5">
    <location>
        <begin position="114"/>
        <end position="135"/>
    </location>
</feature>
<feature type="transmembrane region" description="Helical" evidence="5">
    <location>
        <begin position="201"/>
        <end position="221"/>
    </location>
</feature>
<dbReference type="PANTHER" id="PTHR23528">
    <property type="match status" value="1"/>
</dbReference>
<dbReference type="AlphaFoldDB" id="A0A4Q1KET1"/>
<evidence type="ECO:0000256" key="4">
    <source>
        <dbReference type="SAM" id="MobiDB-lite"/>
    </source>
</evidence>
<dbReference type="Proteomes" id="UP000290958">
    <property type="component" value="Unassembled WGS sequence"/>
</dbReference>
<feature type="transmembrane region" description="Helical" evidence="5">
    <location>
        <begin position="172"/>
        <end position="195"/>
    </location>
</feature>
<evidence type="ECO:0000256" key="3">
    <source>
        <dbReference type="ARBA" id="ARBA00023136"/>
    </source>
</evidence>